<name>A0A5J4PNF2_9ZZZZ</name>
<dbReference type="EMBL" id="SNRY01007447">
    <property type="protein sequence ID" value="KAA6310398.1"/>
    <property type="molecule type" value="Genomic_DNA"/>
</dbReference>
<evidence type="ECO:0000313" key="1">
    <source>
        <dbReference type="EMBL" id="KAA6310398.1"/>
    </source>
</evidence>
<protein>
    <submittedName>
        <fullName evidence="1">Uncharacterized protein</fullName>
    </submittedName>
</protein>
<accession>A0A5J4PNF2</accession>
<organism evidence="1">
    <name type="scientific">termite gut metagenome</name>
    <dbReference type="NCBI Taxonomy" id="433724"/>
    <lineage>
        <taxon>unclassified sequences</taxon>
        <taxon>metagenomes</taxon>
        <taxon>organismal metagenomes</taxon>
    </lineage>
</organism>
<reference evidence="1" key="1">
    <citation type="submission" date="2019-03" db="EMBL/GenBank/DDBJ databases">
        <title>Single cell metagenomics reveals metabolic interactions within the superorganism composed of flagellate Streblomastix strix and complex community of Bacteroidetes bacteria on its surface.</title>
        <authorList>
            <person name="Treitli S.C."/>
            <person name="Kolisko M."/>
            <person name="Husnik F."/>
            <person name="Keeling P."/>
            <person name="Hampl V."/>
        </authorList>
    </citation>
    <scope>NUCLEOTIDE SEQUENCE</scope>
    <source>
        <strain evidence="1">STM</strain>
    </source>
</reference>
<gene>
    <name evidence="1" type="ORF">EZS27_038292</name>
</gene>
<comment type="caution">
    <text evidence="1">The sequence shown here is derived from an EMBL/GenBank/DDBJ whole genome shotgun (WGS) entry which is preliminary data.</text>
</comment>
<feature type="non-terminal residue" evidence="1">
    <location>
        <position position="38"/>
    </location>
</feature>
<sequence length="38" mass="4760">MKYSNYQFKIERLSRLLEEAKWIFAKTMPDNPHFERIK</sequence>
<proteinExistence type="predicted"/>
<dbReference type="AlphaFoldDB" id="A0A5J4PNF2"/>